<evidence type="ECO:0000256" key="7">
    <source>
        <dbReference type="ARBA" id="ARBA00023136"/>
    </source>
</evidence>
<evidence type="ECO:0000256" key="6">
    <source>
        <dbReference type="ARBA" id="ARBA00023065"/>
    </source>
</evidence>
<feature type="transmembrane region" description="Helical" evidence="8">
    <location>
        <begin position="500"/>
        <end position="520"/>
    </location>
</feature>
<dbReference type="Gene3D" id="3.30.70.2750">
    <property type="match status" value="1"/>
</dbReference>
<keyword evidence="10" id="KW-1185">Reference proteome</keyword>
<dbReference type="Gene3D" id="1.20.1460.20">
    <property type="match status" value="1"/>
</dbReference>
<dbReference type="GO" id="GO:0046961">
    <property type="term" value="F:proton-transporting ATPase activity, rotational mechanism"/>
    <property type="evidence" value="ECO:0007669"/>
    <property type="project" value="InterPro"/>
</dbReference>
<keyword evidence="7 8" id="KW-0472">Membrane</keyword>
<evidence type="ECO:0000313" key="10">
    <source>
        <dbReference type="Proteomes" id="UP000473699"/>
    </source>
</evidence>
<feature type="transmembrane region" description="Helical" evidence="8">
    <location>
        <begin position="573"/>
        <end position="593"/>
    </location>
</feature>
<reference evidence="9 10" key="1">
    <citation type="submission" date="2019-08" db="EMBL/GenBank/DDBJ databases">
        <title>In-depth cultivation of the pig gut microbiome towards novel bacterial diversity and tailored functional studies.</title>
        <authorList>
            <person name="Wylensek D."/>
            <person name="Hitch T.C.A."/>
            <person name="Clavel T."/>
        </authorList>
    </citation>
    <scope>NUCLEOTIDE SEQUENCE [LARGE SCALE GENOMIC DNA]</scope>
    <source>
        <strain evidence="9 10">SM-530-WT-4B</strain>
    </source>
</reference>
<proteinExistence type="inferred from homology"/>
<dbReference type="PANTHER" id="PTHR11629">
    <property type="entry name" value="VACUOLAR PROTON ATPASES"/>
    <property type="match status" value="1"/>
</dbReference>
<feature type="transmembrane region" description="Helical" evidence="8">
    <location>
        <begin position="462"/>
        <end position="488"/>
    </location>
</feature>
<dbReference type="PANTHER" id="PTHR11629:SF63">
    <property type="entry name" value="V-TYPE PROTON ATPASE SUBUNIT A"/>
    <property type="match status" value="1"/>
</dbReference>
<comment type="caution">
    <text evidence="9">The sequence shown here is derived from an EMBL/GenBank/DDBJ whole genome shotgun (WGS) entry which is preliminary data.</text>
</comment>
<evidence type="ECO:0000256" key="4">
    <source>
        <dbReference type="ARBA" id="ARBA00022692"/>
    </source>
</evidence>
<comment type="subcellular location">
    <subcellularLocation>
        <location evidence="1">Membrane</location>
        <topology evidence="1">Multi-pass membrane protein</topology>
    </subcellularLocation>
</comment>
<feature type="transmembrane region" description="Helical" evidence="8">
    <location>
        <begin position="371"/>
        <end position="397"/>
    </location>
</feature>
<dbReference type="AlphaFoldDB" id="A0A6L5YFI3"/>
<evidence type="ECO:0000256" key="3">
    <source>
        <dbReference type="ARBA" id="ARBA00022448"/>
    </source>
</evidence>
<keyword evidence="3" id="KW-0813">Transport</keyword>
<comment type="similarity">
    <text evidence="2">Belongs to the V-ATPase 116 kDa subunit family.</text>
</comment>
<evidence type="ECO:0000256" key="8">
    <source>
        <dbReference type="SAM" id="Phobius"/>
    </source>
</evidence>
<keyword evidence="5 8" id="KW-1133">Transmembrane helix</keyword>
<evidence type="ECO:0000256" key="2">
    <source>
        <dbReference type="ARBA" id="ARBA00009904"/>
    </source>
</evidence>
<keyword evidence="6" id="KW-0406">Ion transport</keyword>
<dbReference type="EMBL" id="VUNH01000011">
    <property type="protein sequence ID" value="MST56382.1"/>
    <property type="molecule type" value="Genomic_DNA"/>
</dbReference>
<protein>
    <submittedName>
        <fullName evidence="9">V-type ATP synthase subunit I</fullName>
    </submittedName>
</protein>
<dbReference type="InterPro" id="IPR002490">
    <property type="entry name" value="V-ATPase_116kDa_su"/>
</dbReference>
<gene>
    <name evidence="9" type="ORF">FYJ74_10100</name>
</gene>
<evidence type="ECO:0000256" key="1">
    <source>
        <dbReference type="ARBA" id="ARBA00004141"/>
    </source>
</evidence>
<sequence>MAVARVKKIELYVHRTAVEEVLSVLQERGITEIAAAERNAAEEPSARPARSGGDYAAALNDVNYLVRYLAPYYKDPVGTLGRILGERDDVSVEKLAALAEKVDAGNLAAEVRKRERRLTELRSDVQQVKSLQQTLAAVKSFKPPLSMVTEGTRLVAGFLGAGRAENLLEWKDAVEEAFGADAECLVSVPSQGSRDPAWGSVFYLRSFEDKLSELCLKHSVAKIDLPSSLTGTVAEEQKKLSDRLAALGQEEKYFVNWLQSFADAHMDEIRRLGDYLTIMKTRQDAEDESERTEQVVLLRGWVPDSKAAELKQILAPHEKDVDLRLSDPAEDDDPPIVLENRNCAKPFEMLTMLYGAPVYGSVDPSFPMMPFFLLFFGMCYADAGYGIVITAIAVYFLKKYRKMPDGIKRALTLVKYCGIATVIYGAVTGSWMGDMIDAFPFLGFLRPAKNLVTLLEPMKDPMLLLGISLALGIVHIYYGILLAAYANVRERRWFAACADQGGWLLLLTGLLIFGVGAFAAPRVEPLGKNMAIAGALVLVLTQGREKKGIVGKFVSGVLSLYNVTSYLGDVLSYSRLLALGLVGGAVAMIINLMSKLCGGTAYVGWILALLIFFGGHVFSMVINILGAFVHPLRLQYVEFFGKFYSSGGTAFEPFCYRSDYVNVTGRKDA</sequence>
<keyword evidence="4 8" id="KW-0812">Transmembrane</keyword>
<dbReference type="GO" id="GO:0033179">
    <property type="term" value="C:proton-transporting V-type ATPase, V0 domain"/>
    <property type="evidence" value="ECO:0007669"/>
    <property type="project" value="InterPro"/>
</dbReference>
<dbReference type="Gene3D" id="3.30.70.2170">
    <property type="match status" value="1"/>
</dbReference>
<name>A0A6L5YFI3_9BACT</name>
<dbReference type="GO" id="GO:0007035">
    <property type="term" value="P:vacuolar acidification"/>
    <property type="evidence" value="ECO:0007669"/>
    <property type="project" value="TreeGrafter"/>
</dbReference>
<dbReference type="GO" id="GO:0051117">
    <property type="term" value="F:ATPase binding"/>
    <property type="evidence" value="ECO:0007669"/>
    <property type="project" value="TreeGrafter"/>
</dbReference>
<dbReference type="RefSeq" id="WP_154529462.1">
    <property type="nucleotide sequence ID" value="NZ_VUNH01000011.1"/>
</dbReference>
<dbReference type="Proteomes" id="UP000473699">
    <property type="component" value="Unassembled WGS sequence"/>
</dbReference>
<evidence type="ECO:0000313" key="9">
    <source>
        <dbReference type="EMBL" id="MST56382.1"/>
    </source>
</evidence>
<organism evidence="9 10">
    <name type="scientific">Pyramidobacter porci</name>
    <dbReference type="NCBI Taxonomy" id="2605789"/>
    <lineage>
        <taxon>Bacteria</taxon>
        <taxon>Thermotogati</taxon>
        <taxon>Synergistota</taxon>
        <taxon>Synergistia</taxon>
        <taxon>Synergistales</taxon>
        <taxon>Dethiosulfovibrionaceae</taxon>
        <taxon>Pyramidobacter</taxon>
    </lineage>
</organism>
<dbReference type="Pfam" id="PF01496">
    <property type="entry name" value="V_ATPase_I"/>
    <property type="match status" value="2"/>
</dbReference>
<accession>A0A6L5YFI3</accession>
<dbReference type="GO" id="GO:0016471">
    <property type="term" value="C:vacuolar proton-transporting V-type ATPase complex"/>
    <property type="evidence" value="ECO:0007669"/>
    <property type="project" value="TreeGrafter"/>
</dbReference>
<evidence type="ECO:0000256" key="5">
    <source>
        <dbReference type="ARBA" id="ARBA00022989"/>
    </source>
</evidence>
<feature type="transmembrane region" description="Helical" evidence="8">
    <location>
        <begin position="605"/>
        <end position="629"/>
    </location>
</feature>
<feature type="transmembrane region" description="Helical" evidence="8">
    <location>
        <begin position="418"/>
        <end position="442"/>
    </location>
</feature>